<organism evidence="1">
    <name type="scientific">Pseudomonas putida (strain ATCC 700007 / DSM 6899 / JCM 31910 / BCRC 17059 / LMG 24140 / F1)</name>
    <dbReference type="NCBI Taxonomy" id="351746"/>
    <lineage>
        <taxon>Bacteria</taxon>
        <taxon>Pseudomonadati</taxon>
        <taxon>Pseudomonadota</taxon>
        <taxon>Gammaproteobacteria</taxon>
        <taxon>Pseudomonadales</taxon>
        <taxon>Pseudomonadaceae</taxon>
        <taxon>Pseudomonas</taxon>
    </lineage>
</organism>
<gene>
    <name evidence="1" type="ordered locus">Pput_0575</name>
</gene>
<protein>
    <submittedName>
        <fullName evidence="1">Uncharacterized protein</fullName>
    </submittedName>
</protein>
<dbReference type="AlphaFoldDB" id="A5VXY3"/>
<dbReference type="KEGG" id="ppf:Pput_0575"/>
<name>A5VXY3_PSEP1</name>
<evidence type="ECO:0000313" key="1">
    <source>
        <dbReference type="EMBL" id="ABQ76743.1"/>
    </source>
</evidence>
<accession>A5VXY3</accession>
<dbReference type="EMBL" id="CP000712">
    <property type="protein sequence ID" value="ABQ76743.1"/>
    <property type="molecule type" value="Genomic_DNA"/>
</dbReference>
<reference evidence="1" key="1">
    <citation type="submission" date="2007-05" db="EMBL/GenBank/DDBJ databases">
        <title>Complete sequence of Pseudomonas putida F1.</title>
        <authorList>
            <consortium name="US DOE Joint Genome Institute"/>
            <person name="Copeland A."/>
            <person name="Lucas S."/>
            <person name="Lapidus A."/>
            <person name="Barry K."/>
            <person name="Detter J.C."/>
            <person name="Glavina del Rio T."/>
            <person name="Hammon N."/>
            <person name="Israni S."/>
            <person name="Dalin E."/>
            <person name="Tice H."/>
            <person name="Pitluck S."/>
            <person name="Chain P."/>
            <person name="Malfatti S."/>
            <person name="Shin M."/>
            <person name="Vergez L."/>
            <person name="Schmutz J."/>
            <person name="Larimer F."/>
            <person name="Land M."/>
            <person name="Hauser L."/>
            <person name="Kyrpides N."/>
            <person name="Lykidis A."/>
            <person name="Parales R."/>
            <person name="Richardson P."/>
        </authorList>
    </citation>
    <scope>NUCLEOTIDE SEQUENCE [LARGE SCALE GENOMIC DNA]</scope>
    <source>
        <strain evidence="1">F1</strain>
    </source>
</reference>
<dbReference type="HOGENOM" id="CLU_3102772_0_0_6"/>
<proteinExistence type="predicted"/>
<sequence>MLFLGTRLPGLLYPLRQGEALPITRNEEIAPCSWPFQFAASNATNVKLTEK</sequence>